<keyword evidence="7" id="KW-1185">Reference proteome</keyword>
<feature type="transmembrane region" description="Helical" evidence="4">
    <location>
        <begin position="172"/>
        <end position="192"/>
    </location>
</feature>
<dbReference type="InterPro" id="IPR011990">
    <property type="entry name" value="TPR-like_helical_dom_sf"/>
</dbReference>
<dbReference type="EMBL" id="JASZZN010000011">
    <property type="protein sequence ID" value="MDM4016894.1"/>
    <property type="molecule type" value="Genomic_DNA"/>
</dbReference>
<keyword evidence="2" id="KW-0802">TPR repeat</keyword>
<feature type="domain" description="Cytochrome c-552/4" evidence="5">
    <location>
        <begin position="234"/>
        <end position="321"/>
    </location>
</feature>
<dbReference type="InterPro" id="IPR023155">
    <property type="entry name" value="Cyt_c-552/4"/>
</dbReference>
<keyword evidence="4" id="KW-0812">Transmembrane</keyword>
<evidence type="ECO:0000259" key="5">
    <source>
        <dbReference type="Pfam" id="PF13435"/>
    </source>
</evidence>
<evidence type="ECO:0000256" key="1">
    <source>
        <dbReference type="ARBA" id="ARBA00022729"/>
    </source>
</evidence>
<evidence type="ECO:0000256" key="2">
    <source>
        <dbReference type="PROSITE-ProRule" id="PRU00339"/>
    </source>
</evidence>
<dbReference type="Gene3D" id="1.25.40.10">
    <property type="entry name" value="Tetratricopeptide repeat domain"/>
    <property type="match status" value="1"/>
</dbReference>
<dbReference type="InterPro" id="IPR019734">
    <property type="entry name" value="TPR_rpt"/>
</dbReference>
<feature type="transmembrane region" description="Helical" evidence="4">
    <location>
        <begin position="67"/>
        <end position="96"/>
    </location>
</feature>
<organism evidence="6 7">
    <name type="scientific">Roseiconus lacunae</name>
    <dbReference type="NCBI Taxonomy" id="2605694"/>
    <lineage>
        <taxon>Bacteria</taxon>
        <taxon>Pseudomonadati</taxon>
        <taxon>Planctomycetota</taxon>
        <taxon>Planctomycetia</taxon>
        <taxon>Pirellulales</taxon>
        <taxon>Pirellulaceae</taxon>
        <taxon>Roseiconus</taxon>
    </lineage>
</organism>
<dbReference type="Proteomes" id="UP001239462">
    <property type="component" value="Unassembled WGS sequence"/>
</dbReference>
<comment type="caution">
    <text evidence="6">The sequence shown here is derived from an EMBL/GenBank/DDBJ whole genome shotgun (WGS) entry which is preliminary data.</text>
</comment>
<feature type="transmembrane region" description="Helical" evidence="4">
    <location>
        <begin position="31"/>
        <end position="55"/>
    </location>
</feature>
<keyword evidence="4" id="KW-1133">Transmembrane helix</keyword>
<dbReference type="InterPro" id="IPR051829">
    <property type="entry name" value="Multiheme_Cytochr_ET"/>
</dbReference>
<feature type="transmembrane region" description="Helical" evidence="4">
    <location>
        <begin position="142"/>
        <end position="160"/>
    </location>
</feature>
<dbReference type="InterPro" id="IPR036280">
    <property type="entry name" value="Multihaem_cyt_sf"/>
</dbReference>
<proteinExistence type="predicted"/>
<name>A0ABT7PKR1_9BACT</name>
<keyword evidence="4" id="KW-0472">Membrane</keyword>
<keyword evidence="1" id="KW-0732">Signal</keyword>
<dbReference type="RefSeq" id="WP_289164480.1">
    <property type="nucleotide sequence ID" value="NZ_CP141221.1"/>
</dbReference>
<dbReference type="SUPFAM" id="SSF48452">
    <property type="entry name" value="TPR-like"/>
    <property type="match status" value="1"/>
</dbReference>
<reference evidence="6 7" key="1">
    <citation type="submission" date="2023-06" db="EMBL/GenBank/DDBJ databases">
        <title>Roseiconus lacunae JC819 isolated from Gulf of Mannar region, Tamil Nadu.</title>
        <authorList>
            <person name="Pk S."/>
            <person name="Ch S."/>
            <person name="Ch V.R."/>
        </authorList>
    </citation>
    <scope>NUCLEOTIDE SEQUENCE [LARGE SCALE GENOMIC DNA]</scope>
    <source>
        <strain evidence="6 7">JC819</strain>
    </source>
</reference>
<accession>A0ABT7PKR1</accession>
<feature type="region of interest" description="Disordered" evidence="3">
    <location>
        <begin position="943"/>
        <end position="963"/>
    </location>
</feature>
<dbReference type="PANTHER" id="PTHR35038">
    <property type="entry name" value="DISSIMILATORY SULFITE REDUCTASE SIRA"/>
    <property type="match status" value="1"/>
</dbReference>
<evidence type="ECO:0000256" key="4">
    <source>
        <dbReference type="SAM" id="Phobius"/>
    </source>
</evidence>
<feature type="transmembrane region" description="Helical" evidence="4">
    <location>
        <begin position="108"/>
        <end position="130"/>
    </location>
</feature>
<gene>
    <name evidence="6" type="ORF">QTN89_15715</name>
</gene>
<evidence type="ECO:0000313" key="7">
    <source>
        <dbReference type="Proteomes" id="UP001239462"/>
    </source>
</evidence>
<dbReference type="SUPFAM" id="SSF48695">
    <property type="entry name" value="Multiheme cytochromes"/>
    <property type="match status" value="1"/>
</dbReference>
<dbReference type="PANTHER" id="PTHR35038:SF8">
    <property type="entry name" value="C-TYPE POLYHEME CYTOCHROME OMCC"/>
    <property type="match status" value="1"/>
</dbReference>
<evidence type="ECO:0000313" key="6">
    <source>
        <dbReference type="EMBL" id="MDM4016894.1"/>
    </source>
</evidence>
<dbReference type="Gene3D" id="1.10.1130.10">
    <property type="entry name" value="Flavocytochrome C3, Chain A"/>
    <property type="match status" value="1"/>
</dbReference>
<dbReference type="PROSITE" id="PS50005">
    <property type="entry name" value="TPR"/>
    <property type="match status" value="1"/>
</dbReference>
<sequence length="963" mass="109878">MTTAAAEDGSKPAPRKKKKYVRAVGPKLRKLLYFIFILFALLFANSGYLGLITFLEWFTGKTYQDFYYQYMFLGHLFLGFILILPVIIFGVIHLWNSKDRRNRRAVRIGYALFVISLLLLITGILLVRIAGFDLRQPLARQTVYWLHVASPLLLVWLYWLHRLAGPRIKWKIGMRFAGVAGAAIALLVIMQLQDPREWNSIGPESGVKYFEPSLARTSTGDFIPADSLMNDEYCLKCHADIHKDWSDSVHRFSSFNNPPYFASVSETREVSLKRDGNVQASRWCAGCHDPVPFFSGAFDDPEFDMLDHKTAKAGITCTVCHAITHVNSVRGNADYTIEEPLHYPFASSDNPILQWVNNQLVKAKPTFHKKTFMKPFHKTAEFCSTCHKVHLPEALNKYKEFLRGQNHYDPYLFSGVSGHGARSFYYPPKAVDNCSKCHMPLVKSDDFGAQMFDDATELSVHNHLFPSANTGIAWLREREDIIKAHQDYLKDTMRVDIFGIREGGEIDGKLVAPLRPQVPELVPGEKYLLETVIRTLKLGHLFTQGTVDSNEVWLDVTVTSGDRVIGRSGAMNPDKANEVDPWSHFVNVFMLDKDGNRIDRRNPQNIFTPLYNHQIPPGAGQTVHYGITIPEDIDSPVTVELKLQYRKFDSQYMDFVAKQNERFGTIIRGHEPGKDYINEMPVTTLAVDSVTFPVKGIEQMVTNEDRDIPVWQRWNDYGIGLLLKGKAELRQAEEAFSEVEKLGRYDGPMNLARVFNTEGRLDDAVDALKRADKFGDTEGFPRWTYAWLSGSIQSQQGYLDNAEQSLRSVLEDSNEEMRERGFDFSLDIEVINLLGRTLFDLGNVRDRQGREDESRAYFDKAIVRFKKTLEIDPENVTAHHNLQLLYEKIGDRENAAEHRRLHLRYKPDDNAKGRAVRLARQKYPAANHAAEDVVIYSLQREEALKETDESKAIETKTEASDVN</sequence>
<feature type="repeat" description="TPR" evidence="2">
    <location>
        <begin position="842"/>
        <end position="875"/>
    </location>
</feature>
<protein>
    <submittedName>
        <fullName evidence="6">Tetratricopeptide repeat protein</fullName>
    </submittedName>
</protein>
<dbReference type="Pfam" id="PF13435">
    <property type="entry name" value="Cytochrome_C554"/>
    <property type="match status" value="1"/>
</dbReference>
<evidence type="ECO:0000256" key="3">
    <source>
        <dbReference type="SAM" id="MobiDB-lite"/>
    </source>
</evidence>